<dbReference type="EMBL" id="MU971574">
    <property type="protein sequence ID" value="KAK9233837.1"/>
    <property type="molecule type" value="Genomic_DNA"/>
</dbReference>
<organism evidence="1 2">
    <name type="scientific">Lipomyces kononenkoae</name>
    <name type="common">Yeast</name>
    <dbReference type="NCBI Taxonomy" id="34357"/>
    <lineage>
        <taxon>Eukaryota</taxon>
        <taxon>Fungi</taxon>
        <taxon>Dikarya</taxon>
        <taxon>Ascomycota</taxon>
        <taxon>Saccharomycotina</taxon>
        <taxon>Lipomycetes</taxon>
        <taxon>Lipomycetales</taxon>
        <taxon>Lipomycetaceae</taxon>
        <taxon>Lipomyces</taxon>
    </lineage>
</organism>
<protein>
    <submittedName>
        <fullName evidence="1">Arylamine N-acetyltransferase 1</fullName>
    </submittedName>
</protein>
<accession>A0ACC3SQC9</accession>
<comment type="caution">
    <text evidence="1">The sequence shown here is derived from an EMBL/GenBank/DDBJ whole genome shotgun (WGS) entry which is preliminary data.</text>
</comment>
<sequence>MANDKLSQRSTYSVAQLNQYYEHISLPGSHRNATAKDGLPFLTVLTKYQLTGIPFENLELHYSPHHSISLDPQHLFHKMIGRGTNRGGYCMENNCLFGTVLRSLGFAVCSVGARVNEAVQPVAATPGWSGPKYDGWNHMLNLVTIDGQKYLVDVGFGASGSPICPLPLIDGSVSANIGMQRNRLLRQCILQHTDRSQQLWCFDHSNDGGLIWIPTYSFTEVEFLPEDFAIMNYWTSTHPTSWFTHITVVVKTLLEDGEVIGHVILLQTDVKRRIRGRTEVLDTFSSEEERVHALSKWFGITLSEEERSGIRGMTTELL</sequence>
<evidence type="ECO:0000313" key="1">
    <source>
        <dbReference type="EMBL" id="KAK9233837.1"/>
    </source>
</evidence>
<gene>
    <name evidence="1" type="ORF">V1525DRAFT_415157</name>
</gene>
<keyword evidence="2" id="KW-1185">Reference proteome</keyword>
<name>A0ACC3SQC9_LIPKO</name>
<reference evidence="2" key="1">
    <citation type="journal article" date="2024" name="Front. Bioeng. Biotechnol.">
        <title>Genome-scale model development and genomic sequencing of the oleaginous clade Lipomyces.</title>
        <authorList>
            <person name="Czajka J.J."/>
            <person name="Han Y."/>
            <person name="Kim J."/>
            <person name="Mondo S.J."/>
            <person name="Hofstad B.A."/>
            <person name="Robles A."/>
            <person name="Haridas S."/>
            <person name="Riley R."/>
            <person name="LaButti K."/>
            <person name="Pangilinan J."/>
            <person name="Andreopoulos W."/>
            <person name="Lipzen A."/>
            <person name="Yan J."/>
            <person name="Wang M."/>
            <person name="Ng V."/>
            <person name="Grigoriev I.V."/>
            <person name="Spatafora J.W."/>
            <person name="Magnuson J.K."/>
            <person name="Baker S.E."/>
            <person name="Pomraning K.R."/>
        </authorList>
    </citation>
    <scope>NUCLEOTIDE SEQUENCE [LARGE SCALE GENOMIC DNA]</scope>
    <source>
        <strain evidence="2">CBS 7786</strain>
    </source>
</reference>
<dbReference type="Proteomes" id="UP001433508">
    <property type="component" value="Unassembled WGS sequence"/>
</dbReference>
<evidence type="ECO:0000313" key="2">
    <source>
        <dbReference type="Proteomes" id="UP001433508"/>
    </source>
</evidence>
<proteinExistence type="predicted"/>